<dbReference type="AlphaFoldDB" id="A0A645GH93"/>
<dbReference type="EMBL" id="VSSQ01075784">
    <property type="protein sequence ID" value="MPN26307.1"/>
    <property type="molecule type" value="Genomic_DNA"/>
</dbReference>
<proteinExistence type="predicted"/>
<protein>
    <submittedName>
        <fullName evidence="1">Uncharacterized protein</fullName>
    </submittedName>
</protein>
<evidence type="ECO:0000313" key="1">
    <source>
        <dbReference type="EMBL" id="MPN26307.1"/>
    </source>
</evidence>
<reference evidence="1" key="1">
    <citation type="submission" date="2019-08" db="EMBL/GenBank/DDBJ databases">
        <authorList>
            <person name="Kucharzyk K."/>
            <person name="Murdoch R.W."/>
            <person name="Higgins S."/>
            <person name="Loffler F."/>
        </authorList>
    </citation>
    <scope>NUCLEOTIDE SEQUENCE</scope>
</reference>
<organism evidence="1">
    <name type="scientific">bioreactor metagenome</name>
    <dbReference type="NCBI Taxonomy" id="1076179"/>
    <lineage>
        <taxon>unclassified sequences</taxon>
        <taxon>metagenomes</taxon>
        <taxon>ecological metagenomes</taxon>
    </lineage>
</organism>
<comment type="caution">
    <text evidence="1">The sequence shown here is derived from an EMBL/GenBank/DDBJ whole genome shotgun (WGS) entry which is preliminary data.</text>
</comment>
<name>A0A645GH93_9ZZZZ</name>
<gene>
    <name evidence="1" type="ORF">SDC9_173731</name>
</gene>
<accession>A0A645GH93</accession>
<sequence>MVLKLSTSMKHKAPHRVSELVSISPMRFSIAFRLKIPVKASFSASFFNFLNSFLRLPSSMMFSTRFFITTGSKGFVKMSSAPSAYPLRAAIPGSSAVMSTTGSTSVIASSRICSRTSNPSISGITTSNSTAASIS</sequence>